<accession>A0A815TPS9</accession>
<dbReference type="EMBL" id="CAJOBD010013062">
    <property type="protein sequence ID" value="CAF4187036.1"/>
    <property type="molecule type" value="Genomic_DNA"/>
</dbReference>
<dbReference type="EMBL" id="CAJNOT010004331">
    <property type="protein sequence ID" value="CAF1427328.1"/>
    <property type="molecule type" value="Genomic_DNA"/>
</dbReference>
<dbReference type="Proteomes" id="UP000663836">
    <property type="component" value="Unassembled WGS sequence"/>
</dbReference>
<evidence type="ECO:0000313" key="6">
    <source>
        <dbReference type="EMBL" id="CAF4187036.1"/>
    </source>
</evidence>
<protein>
    <submittedName>
        <fullName evidence="3">Uncharacterized protein</fullName>
    </submittedName>
</protein>
<evidence type="ECO:0000313" key="7">
    <source>
        <dbReference type="Proteomes" id="UP000663889"/>
    </source>
</evidence>
<dbReference type="EMBL" id="CAJOAX010014339">
    <property type="protein sequence ID" value="CAF4142780.1"/>
    <property type="molecule type" value="Genomic_DNA"/>
</dbReference>
<reference evidence="3" key="1">
    <citation type="submission" date="2021-02" db="EMBL/GenBank/DDBJ databases">
        <authorList>
            <person name="Nowell W R."/>
        </authorList>
    </citation>
    <scope>NUCLEOTIDE SEQUENCE</scope>
</reference>
<dbReference type="EMBL" id="CAJOBE010010412">
    <property type="protein sequence ID" value="CAF4107710.1"/>
    <property type="molecule type" value="Genomic_DNA"/>
</dbReference>
<dbReference type="Proteomes" id="UP000663874">
    <property type="component" value="Unassembled WGS sequence"/>
</dbReference>
<name>A0A815TPS9_9BILA</name>
<dbReference type="AlphaFoldDB" id="A0A815TPS9"/>
<proteinExistence type="predicted"/>
<comment type="caution">
    <text evidence="3">The sequence shown here is derived from an EMBL/GenBank/DDBJ whole genome shotgun (WGS) entry which is preliminary data.</text>
</comment>
<gene>
    <name evidence="4" type="ORF">FNK824_LOCUS31696</name>
    <name evidence="6" type="ORF">JBS370_LOCUS35826</name>
    <name evidence="5" type="ORF">OTI717_LOCUS35824</name>
    <name evidence="2" type="ORF">RFH988_LOCUS36592</name>
    <name evidence="3" type="ORF">SEV965_LOCUS36446</name>
    <name evidence="1" type="ORF">ZHD862_LOCUS34214</name>
</gene>
<dbReference type="EMBL" id="CAJNOU010006615">
    <property type="protein sequence ID" value="CAF1508659.1"/>
    <property type="molecule type" value="Genomic_DNA"/>
</dbReference>
<dbReference type="Proteomes" id="UP000663823">
    <property type="component" value="Unassembled WGS sequence"/>
</dbReference>
<dbReference type="OrthoDB" id="2428896at2759"/>
<evidence type="ECO:0000313" key="3">
    <source>
        <dbReference type="EMBL" id="CAF1508659.1"/>
    </source>
</evidence>
<dbReference type="Proteomes" id="UP000663889">
    <property type="component" value="Unassembled WGS sequence"/>
</dbReference>
<evidence type="ECO:0000313" key="1">
    <source>
        <dbReference type="EMBL" id="CAF1427328.1"/>
    </source>
</evidence>
<evidence type="ECO:0000313" key="4">
    <source>
        <dbReference type="EMBL" id="CAF4107710.1"/>
    </source>
</evidence>
<evidence type="ECO:0000313" key="2">
    <source>
        <dbReference type="EMBL" id="CAF1447147.1"/>
    </source>
</evidence>
<dbReference type="EMBL" id="CAJNOO010006434">
    <property type="protein sequence ID" value="CAF1447147.1"/>
    <property type="molecule type" value="Genomic_DNA"/>
</dbReference>
<dbReference type="Proteomes" id="UP000663864">
    <property type="component" value="Unassembled WGS sequence"/>
</dbReference>
<organism evidence="3 7">
    <name type="scientific">Rotaria sordida</name>
    <dbReference type="NCBI Taxonomy" id="392033"/>
    <lineage>
        <taxon>Eukaryota</taxon>
        <taxon>Metazoa</taxon>
        <taxon>Spiralia</taxon>
        <taxon>Gnathifera</taxon>
        <taxon>Rotifera</taxon>
        <taxon>Eurotatoria</taxon>
        <taxon>Bdelloidea</taxon>
        <taxon>Philodinida</taxon>
        <taxon>Philodinidae</taxon>
        <taxon>Rotaria</taxon>
    </lineage>
</organism>
<sequence length="148" mass="16498">MPSQAFFLSQRLPHTHNQQGLNSLYNQRITSLQEYRRPLEVKPIAGFDVAGKLNQWGINHRGQVATLQNGERFLVHKGPGFGHSSQTVVVDANHMSRKWTQHGSSMQPGSQSSGLGDLVRAGGKNYKTFTNNCIHGACQIKERFQKGK</sequence>
<dbReference type="Proteomes" id="UP000663882">
    <property type="component" value="Unassembled WGS sequence"/>
</dbReference>
<evidence type="ECO:0000313" key="5">
    <source>
        <dbReference type="EMBL" id="CAF4142780.1"/>
    </source>
</evidence>